<name>A0A345ZCB7_9BACT</name>
<evidence type="ECO:0000256" key="5">
    <source>
        <dbReference type="ARBA" id="ARBA00022692"/>
    </source>
</evidence>
<evidence type="ECO:0000256" key="7">
    <source>
        <dbReference type="ARBA" id="ARBA00023136"/>
    </source>
</evidence>
<dbReference type="InterPro" id="IPR051789">
    <property type="entry name" value="Bact_Polyamine_Transport"/>
</dbReference>
<feature type="transmembrane region" description="Helical" evidence="8">
    <location>
        <begin position="199"/>
        <end position="219"/>
    </location>
</feature>
<dbReference type="AlphaFoldDB" id="A0A345ZCB7"/>
<dbReference type="PANTHER" id="PTHR43848">
    <property type="entry name" value="PUTRESCINE TRANSPORT SYSTEM PERMEASE PROTEIN POTI"/>
    <property type="match status" value="1"/>
</dbReference>
<keyword evidence="11" id="KW-1185">Reference proteome</keyword>
<comment type="subcellular location">
    <subcellularLocation>
        <location evidence="1 8">Cell membrane</location>
        <topology evidence="1 8">Multi-pass membrane protein</topology>
    </subcellularLocation>
</comment>
<gene>
    <name evidence="10" type="ORF">C0J27_04330</name>
</gene>
<keyword evidence="4" id="KW-1003">Cell membrane</keyword>
<dbReference type="SUPFAM" id="SSF161098">
    <property type="entry name" value="MetI-like"/>
    <property type="match status" value="1"/>
</dbReference>
<dbReference type="KEGG" id="cdes:C0J27_04330"/>
<dbReference type="EMBL" id="CP025544">
    <property type="protein sequence ID" value="AXK60934.1"/>
    <property type="molecule type" value="Genomic_DNA"/>
</dbReference>
<keyword evidence="5 8" id="KW-0812">Transmembrane</keyword>
<dbReference type="Proteomes" id="UP000254834">
    <property type="component" value="Chromosome"/>
</dbReference>
<evidence type="ECO:0000259" key="9">
    <source>
        <dbReference type="PROSITE" id="PS50928"/>
    </source>
</evidence>
<evidence type="ECO:0000256" key="6">
    <source>
        <dbReference type="ARBA" id="ARBA00022989"/>
    </source>
</evidence>
<dbReference type="InterPro" id="IPR035906">
    <property type="entry name" value="MetI-like_sf"/>
</dbReference>
<sequence length="262" mass="29333">MELRLKKIFLPLYVGIFCIFLYLPIIILTMYSFNKGGFPAQWTGASFCWYYELFHSVEIWRAFQNSVTVAISSACLSVLLGLMLVYGAKKMRTKVSYFFYSNILVPDIAIAVGMLSLFSYFMIPLGVITLIIGHTLLGLGFTIPILKARLDELDHRLVEASLDLGASSWYTFRHVVMPFLYPAILVSTLLVMIVSFDDFVISFFCAGSSAQTLSLYVFTMIRSGISPTVNALSTIMLLISSFFVLAISLLQARLAAHDEKIS</sequence>
<dbReference type="GO" id="GO:0005886">
    <property type="term" value="C:plasma membrane"/>
    <property type="evidence" value="ECO:0007669"/>
    <property type="project" value="UniProtKB-SubCell"/>
</dbReference>
<feature type="transmembrane region" description="Helical" evidence="8">
    <location>
        <begin position="231"/>
        <end position="252"/>
    </location>
</feature>
<reference evidence="10 11" key="1">
    <citation type="submission" date="2017-12" db="EMBL/GenBank/DDBJ databases">
        <title>Chromulinavorax destructans is a abundant pathogen of dominant heterotrophic picoflagllates.</title>
        <authorList>
            <person name="Deeg C.M."/>
            <person name="Zimmer M."/>
            <person name="Suttle C.A."/>
        </authorList>
    </citation>
    <scope>NUCLEOTIDE SEQUENCE [LARGE SCALE GENOMIC DNA]</scope>
    <source>
        <strain evidence="10 11">SeV1</strain>
    </source>
</reference>
<dbReference type="OrthoDB" id="9782004at2"/>
<feature type="transmembrane region" description="Helical" evidence="8">
    <location>
        <begin position="67"/>
        <end position="86"/>
    </location>
</feature>
<dbReference type="CDD" id="cd06261">
    <property type="entry name" value="TM_PBP2"/>
    <property type="match status" value="1"/>
</dbReference>
<dbReference type="RefSeq" id="WP_115585949.1">
    <property type="nucleotide sequence ID" value="NZ_CP025544.1"/>
</dbReference>
<organism evidence="10 11">
    <name type="scientific">Candidatus Chromulinivorax destructor</name>
    <dbReference type="NCBI Taxonomy" id="2066483"/>
    <lineage>
        <taxon>Bacteria</taxon>
        <taxon>Candidatus Babelota</taxon>
        <taxon>Candidatus Babeliae</taxon>
        <taxon>Candidatus Babeliales</taxon>
        <taxon>Candidatus Chromulinivoraceae</taxon>
        <taxon>Candidatus Chromulinivorax</taxon>
    </lineage>
</organism>
<dbReference type="Gene3D" id="1.10.3720.10">
    <property type="entry name" value="MetI-like"/>
    <property type="match status" value="1"/>
</dbReference>
<dbReference type="PROSITE" id="PS50928">
    <property type="entry name" value="ABC_TM1"/>
    <property type="match status" value="1"/>
</dbReference>
<feature type="transmembrane region" description="Helical" evidence="8">
    <location>
        <begin position="127"/>
        <end position="146"/>
    </location>
</feature>
<evidence type="ECO:0000313" key="10">
    <source>
        <dbReference type="EMBL" id="AXK60934.1"/>
    </source>
</evidence>
<dbReference type="PANTHER" id="PTHR43848:SF2">
    <property type="entry name" value="PUTRESCINE TRANSPORT SYSTEM PERMEASE PROTEIN POTI"/>
    <property type="match status" value="1"/>
</dbReference>
<proteinExistence type="inferred from homology"/>
<keyword evidence="3 8" id="KW-0813">Transport</keyword>
<evidence type="ECO:0000313" key="11">
    <source>
        <dbReference type="Proteomes" id="UP000254834"/>
    </source>
</evidence>
<feature type="transmembrane region" description="Helical" evidence="8">
    <location>
        <begin position="12"/>
        <end position="33"/>
    </location>
</feature>
<protein>
    <submittedName>
        <fullName evidence="10">Spermidine/putrescine ABC transporter permease PotC</fullName>
    </submittedName>
</protein>
<evidence type="ECO:0000256" key="4">
    <source>
        <dbReference type="ARBA" id="ARBA00022475"/>
    </source>
</evidence>
<accession>A0A345ZCB7</accession>
<feature type="domain" description="ABC transmembrane type-1" evidence="9">
    <location>
        <begin position="63"/>
        <end position="247"/>
    </location>
</feature>
<comment type="similarity">
    <text evidence="2">Belongs to the binding-protein-dependent transport system permease family. CysTW subfamily.</text>
</comment>
<evidence type="ECO:0000256" key="1">
    <source>
        <dbReference type="ARBA" id="ARBA00004651"/>
    </source>
</evidence>
<feature type="transmembrane region" description="Helical" evidence="8">
    <location>
        <begin position="98"/>
        <end position="121"/>
    </location>
</feature>
<dbReference type="GO" id="GO:0055085">
    <property type="term" value="P:transmembrane transport"/>
    <property type="evidence" value="ECO:0007669"/>
    <property type="project" value="InterPro"/>
</dbReference>
<evidence type="ECO:0000256" key="3">
    <source>
        <dbReference type="ARBA" id="ARBA00022448"/>
    </source>
</evidence>
<evidence type="ECO:0000256" key="2">
    <source>
        <dbReference type="ARBA" id="ARBA00007069"/>
    </source>
</evidence>
<dbReference type="InterPro" id="IPR000515">
    <property type="entry name" value="MetI-like"/>
</dbReference>
<dbReference type="Pfam" id="PF00528">
    <property type="entry name" value="BPD_transp_1"/>
    <property type="match status" value="1"/>
</dbReference>
<keyword evidence="6 8" id="KW-1133">Transmembrane helix</keyword>
<evidence type="ECO:0000256" key="8">
    <source>
        <dbReference type="RuleBase" id="RU363032"/>
    </source>
</evidence>
<feature type="transmembrane region" description="Helical" evidence="8">
    <location>
        <begin position="175"/>
        <end position="193"/>
    </location>
</feature>
<keyword evidence="7 8" id="KW-0472">Membrane</keyword>